<comment type="caution">
    <text evidence="8">The sequence shown here is derived from an EMBL/GenBank/DDBJ whole genome shotgun (WGS) entry which is preliminary data.</text>
</comment>
<dbReference type="EMBL" id="SGPK01000001">
    <property type="protein sequence ID" value="THH12317.1"/>
    <property type="molecule type" value="Genomic_DNA"/>
</dbReference>
<proteinExistence type="inferred from homology"/>
<dbReference type="InterPro" id="IPR004202">
    <property type="entry name" value="COX7C/Cox8"/>
</dbReference>
<dbReference type="OrthoDB" id="9974841at2759"/>
<comment type="pathway">
    <text evidence="2 7">Energy metabolism; oxidative phosphorylation.</text>
</comment>
<dbReference type="InterPro" id="IPR036636">
    <property type="entry name" value="COX7C/Cox8_sf"/>
</dbReference>
<dbReference type="Gene3D" id="4.10.49.10">
    <property type="entry name" value="Cytochrome c oxidase subunit VIIc"/>
    <property type="match status" value="1"/>
</dbReference>
<protein>
    <recommendedName>
        <fullName evidence="7">Cytochrome c oxidase subunit 8, mitochondrial</fullName>
    </recommendedName>
    <alternativeName>
        <fullName evidence="7">Cytochrome c oxidase polypeptide VIII</fullName>
    </alternativeName>
</protein>
<evidence type="ECO:0000256" key="6">
    <source>
        <dbReference type="ARBA" id="ARBA00023136"/>
    </source>
</evidence>
<evidence type="ECO:0000313" key="9">
    <source>
        <dbReference type="Proteomes" id="UP000308199"/>
    </source>
</evidence>
<keyword evidence="6 7" id="KW-0472">Membrane</keyword>
<keyword evidence="7" id="KW-1133">Transmembrane helix</keyword>
<evidence type="ECO:0000256" key="1">
    <source>
        <dbReference type="ARBA" id="ARBA00004434"/>
    </source>
</evidence>
<comment type="subunit">
    <text evidence="7">Component of the cytochrome c oxidase (complex IV, CIV), a multisubunit enzyme composed of a catalytic core of 3 subunits and several supernumerary subunits. The complex exists as a monomer or a dimer and forms supercomplexes (SCs) in the inner mitochondrial membrane with ubiquinol-cytochrome c oxidoreductase (cytochrome b-c1 complex, complex III, CIII).</text>
</comment>
<organism evidence="8 9">
    <name type="scientific">Phellinidium pouzarii</name>
    <dbReference type="NCBI Taxonomy" id="167371"/>
    <lineage>
        <taxon>Eukaryota</taxon>
        <taxon>Fungi</taxon>
        <taxon>Dikarya</taxon>
        <taxon>Basidiomycota</taxon>
        <taxon>Agaricomycotina</taxon>
        <taxon>Agaricomycetes</taxon>
        <taxon>Hymenochaetales</taxon>
        <taxon>Hymenochaetaceae</taxon>
        <taxon>Phellinidium</taxon>
    </lineage>
</organism>
<sequence>MSFIARTALRSRAPQALRSTIQQRSLHVENVSGNATPFKHEKSDRRFFAFKVATFLISGASVPVVASYFQLRKSGSG</sequence>
<evidence type="ECO:0000256" key="3">
    <source>
        <dbReference type="ARBA" id="ARBA00010514"/>
    </source>
</evidence>
<keyword evidence="4 7" id="KW-0999">Mitochondrion inner membrane</keyword>
<evidence type="ECO:0000256" key="4">
    <source>
        <dbReference type="ARBA" id="ARBA00022792"/>
    </source>
</evidence>
<comment type="function">
    <text evidence="7">Component of the cytochrome c oxidase, the last enzyme in the mitochondrial electron transport chain which drives oxidative phosphorylation. The respiratory chain contains 3 multisubunit complexes succinate dehydrogenase (complex II, CII), ubiquinol-cytochrome c oxidoreductase (cytochrome b-c1 complex, complex III, CIII) and cytochrome c oxidase (complex IV, CIV), that cooperate to transfer electrons derived from NADH and succinate to molecular oxygen, creating an electrochemical gradient over the inner membrane that drives transmembrane transport and the ATP synthase. Cytochrome c oxidase is the component of the respiratory chain that catalyzes the reduction of oxygen to water. Electrons originating from reduced cytochrome c in the intermembrane space (IMS) are transferred via the dinuclear copper A center (CU(A)) of subunit 2 and heme A of subunit 1 to the active site in subunit 1, a binuclear center (BNC) formed by heme A3 and copper B (CU(B)). The BNC reduces molecular oxygen to 2 water molecules using 4 electrons from cytochrome c in the IMS and 4 protons from the mitochondrial matrix.</text>
</comment>
<dbReference type="GO" id="GO:0005743">
    <property type="term" value="C:mitochondrial inner membrane"/>
    <property type="evidence" value="ECO:0007669"/>
    <property type="project" value="UniProtKB-SubCell"/>
</dbReference>
<name>A0A4S4LKD3_9AGAM</name>
<keyword evidence="7" id="KW-0812">Transmembrane</keyword>
<evidence type="ECO:0000313" key="8">
    <source>
        <dbReference type="EMBL" id="THH12317.1"/>
    </source>
</evidence>
<dbReference type="GO" id="GO:0045277">
    <property type="term" value="C:respiratory chain complex IV"/>
    <property type="evidence" value="ECO:0007669"/>
    <property type="project" value="UniProtKB-UniRule"/>
</dbReference>
<dbReference type="GO" id="GO:0006123">
    <property type="term" value="P:mitochondrial electron transport, cytochrome c to oxygen"/>
    <property type="evidence" value="ECO:0007669"/>
    <property type="project" value="UniProtKB-UniRule"/>
</dbReference>
<comment type="similarity">
    <text evidence="3 7">Belongs to the cytochrome c oxidase VIIc family.</text>
</comment>
<feature type="transmembrane region" description="Helical" evidence="7">
    <location>
        <begin position="48"/>
        <end position="69"/>
    </location>
</feature>
<evidence type="ECO:0000256" key="7">
    <source>
        <dbReference type="RuleBase" id="RU368123"/>
    </source>
</evidence>
<dbReference type="Proteomes" id="UP000308199">
    <property type="component" value="Unassembled WGS sequence"/>
</dbReference>
<comment type="subcellular location">
    <subcellularLocation>
        <location evidence="1 7">Mitochondrion inner membrane</location>
        <topology evidence="1 7">Single-pass membrane protein</topology>
    </subcellularLocation>
</comment>
<keyword evidence="9" id="KW-1185">Reference proteome</keyword>
<evidence type="ECO:0000256" key="2">
    <source>
        <dbReference type="ARBA" id="ARBA00004673"/>
    </source>
</evidence>
<gene>
    <name evidence="8" type="ORF">EW145_g22</name>
</gene>
<accession>A0A4S4LKD3</accession>
<dbReference type="UniPathway" id="UPA00705"/>
<evidence type="ECO:0000256" key="5">
    <source>
        <dbReference type="ARBA" id="ARBA00023128"/>
    </source>
</evidence>
<keyword evidence="5 7" id="KW-0496">Mitochondrion</keyword>
<dbReference type="AlphaFoldDB" id="A0A4S4LKD3"/>
<reference evidence="8 9" key="1">
    <citation type="submission" date="2019-02" db="EMBL/GenBank/DDBJ databases">
        <title>Genome sequencing of the rare red list fungi Phellinidium pouzarii.</title>
        <authorList>
            <person name="Buettner E."/>
            <person name="Kellner H."/>
        </authorList>
    </citation>
    <scope>NUCLEOTIDE SEQUENCE [LARGE SCALE GENOMIC DNA]</scope>
    <source>
        <strain evidence="8 9">DSM 108285</strain>
    </source>
</reference>
<dbReference type="Pfam" id="PF02935">
    <property type="entry name" value="COX7C"/>
    <property type="match status" value="1"/>
</dbReference>
<keyword evidence="7" id="KW-0809">Transit peptide</keyword>